<reference evidence="3" key="1">
    <citation type="journal article" date="2019" name="Int. J. Syst. Evol. Microbiol.">
        <title>The Global Catalogue of Microorganisms (GCM) 10K type strain sequencing project: providing services to taxonomists for standard genome sequencing and annotation.</title>
        <authorList>
            <consortium name="The Broad Institute Genomics Platform"/>
            <consortium name="The Broad Institute Genome Sequencing Center for Infectious Disease"/>
            <person name="Wu L."/>
            <person name="Ma J."/>
        </authorList>
    </citation>
    <scope>NUCLEOTIDE SEQUENCE [LARGE SCALE GENOMIC DNA]</scope>
    <source>
        <strain evidence="3">JCM 3380</strain>
    </source>
</reference>
<keyword evidence="3" id="KW-1185">Reference proteome</keyword>
<dbReference type="EMBL" id="BAAABU010000008">
    <property type="protein sequence ID" value="GAA0236502.1"/>
    <property type="molecule type" value="Genomic_DNA"/>
</dbReference>
<organism evidence="2 3">
    <name type="scientific">Saccharothrix mutabilis subsp. mutabilis</name>
    <dbReference type="NCBI Taxonomy" id="66855"/>
    <lineage>
        <taxon>Bacteria</taxon>
        <taxon>Bacillati</taxon>
        <taxon>Actinomycetota</taxon>
        <taxon>Actinomycetes</taxon>
        <taxon>Pseudonocardiales</taxon>
        <taxon>Pseudonocardiaceae</taxon>
        <taxon>Saccharothrix</taxon>
    </lineage>
</organism>
<feature type="compositionally biased region" description="Basic and acidic residues" evidence="1">
    <location>
        <begin position="17"/>
        <end position="28"/>
    </location>
</feature>
<sequence>MNDLDAQRAEPLPQPPEEERVEREKPEVPHQLTGIEWLVKQVQRQRNG</sequence>
<name>A0ABP3DQ39_9PSEU</name>
<comment type="caution">
    <text evidence="2">The sequence shown here is derived from an EMBL/GenBank/DDBJ whole genome shotgun (WGS) entry which is preliminary data.</text>
</comment>
<gene>
    <name evidence="2" type="ORF">GCM10010492_39370</name>
</gene>
<evidence type="ECO:0000313" key="3">
    <source>
        <dbReference type="Proteomes" id="UP001500416"/>
    </source>
</evidence>
<evidence type="ECO:0000313" key="2">
    <source>
        <dbReference type="EMBL" id="GAA0236502.1"/>
    </source>
</evidence>
<dbReference type="RefSeq" id="WP_343935302.1">
    <property type="nucleotide sequence ID" value="NZ_BAAABU010000008.1"/>
</dbReference>
<protein>
    <submittedName>
        <fullName evidence="2">Uncharacterized protein</fullName>
    </submittedName>
</protein>
<dbReference type="Proteomes" id="UP001500416">
    <property type="component" value="Unassembled WGS sequence"/>
</dbReference>
<feature type="region of interest" description="Disordered" evidence="1">
    <location>
        <begin position="1"/>
        <end position="29"/>
    </location>
</feature>
<evidence type="ECO:0000256" key="1">
    <source>
        <dbReference type="SAM" id="MobiDB-lite"/>
    </source>
</evidence>
<accession>A0ABP3DQ39</accession>
<proteinExistence type="predicted"/>